<reference evidence="2" key="2">
    <citation type="submission" date="2013-10" db="EMBL/GenBank/DDBJ databases">
        <authorList>
            <person name="Aslett M."/>
        </authorList>
    </citation>
    <scope>NUCLEOTIDE SEQUENCE [LARGE SCALE GENOMIC DNA]</scope>
    <source>
        <strain evidence="2">Houghton</strain>
    </source>
</reference>
<dbReference type="InterPro" id="IPR029063">
    <property type="entry name" value="SAM-dependent_MTases_sf"/>
</dbReference>
<feature type="domain" description="Methyltransferase" evidence="1">
    <location>
        <begin position="57"/>
        <end position="148"/>
    </location>
</feature>
<dbReference type="GeneID" id="25250477"/>
<evidence type="ECO:0000313" key="2">
    <source>
        <dbReference type="EMBL" id="CDJ44080.1"/>
    </source>
</evidence>
<dbReference type="InterPro" id="IPR041698">
    <property type="entry name" value="Methyltransf_25"/>
</dbReference>
<dbReference type="VEuPathDB" id="ToxoDB:ETH_00006350"/>
<dbReference type="PANTHER" id="PTHR42912:SF83">
    <property type="entry name" value="METHYLTRANSFERASE TYPE 11 DOMAIN-CONTAINING PROTEIN"/>
    <property type="match status" value="1"/>
</dbReference>
<evidence type="ECO:0000259" key="1">
    <source>
        <dbReference type="Pfam" id="PF13649"/>
    </source>
</evidence>
<keyword evidence="3" id="KW-1185">Reference proteome</keyword>
<dbReference type="Pfam" id="PF13649">
    <property type="entry name" value="Methyltransf_25"/>
    <property type="match status" value="1"/>
</dbReference>
<dbReference type="Gene3D" id="3.40.50.150">
    <property type="entry name" value="Vaccinia Virus protein VP39"/>
    <property type="match status" value="1"/>
</dbReference>
<dbReference type="AlphaFoldDB" id="U6L8G6"/>
<name>U6L8G6_EIMTE</name>
<dbReference type="EMBL" id="HG676514">
    <property type="protein sequence ID" value="CDJ44080.1"/>
    <property type="molecule type" value="Genomic_DNA"/>
</dbReference>
<dbReference type="PANTHER" id="PTHR42912">
    <property type="entry name" value="METHYLTRANSFERASE"/>
    <property type="match status" value="1"/>
</dbReference>
<gene>
    <name evidence="2" type="ORF">ETH_00006350</name>
</gene>
<dbReference type="RefSeq" id="XP_013234829.1">
    <property type="nucleotide sequence ID" value="XM_013379375.1"/>
</dbReference>
<dbReference type="CDD" id="cd02440">
    <property type="entry name" value="AdoMet_MTases"/>
    <property type="match status" value="1"/>
</dbReference>
<dbReference type="Proteomes" id="UP000030747">
    <property type="component" value="Unassembled WGS sequence"/>
</dbReference>
<dbReference type="OrthoDB" id="416496at2759"/>
<organism evidence="2 3">
    <name type="scientific">Eimeria tenella</name>
    <name type="common">Coccidian parasite</name>
    <dbReference type="NCBI Taxonomy" id="5802"/>
    <lineage>
        <taxon>Eukaryota</taxon>
        <taxon>Sar</taxon>
        <taxon>Alveolata</taxon>
        <taxon>Apicomplexa</taxon>
        <taxon>Conoidasida</taxon>
        <taxon>Coccidia</taxon>
        <taxon>Eucoccidiorida</taxon>
        <taxon>Eimeriorina</taxon>
        <taxon>Eimeriidae</taxon>
        <taxon>Eimeria</taxon>
    </lineage>
</organism>
<accession>U6L8G6</accession>
<reference evidence="2" key="1">
    <citation type="submission" date="2013-10" db="EMBL/GenBank/DDBJ databases">
        <title>Genomic analysis of the causative agents of coccidiosis in chickens.</title>
        <authorList>
            <person name="Reid A.J."/>
            <person name="Blake D."/>
            <person name="Billington K."/>
            <person name="Browne H."/>
            <person name="Dunn M."/>
            <person name="Hung S."/>
            <person name="Kawahara F."/>
            <person name="Miranda-Saavedra D."/>
            <person name="Mourier T."/>
            <person name="Nagra H."/>
            <person name="Otto T.D."/>
            <person name="Rawlings N."/>
            <person name="Sanchez A."/>
            <person name="Sanders M."/>
            <person name="Subramaniam C."/>
            <person name="Tay Y."/>
            <person name="Dear P."/>
            <person name="Doerig C."/>
            <person name="Gruber A."/>
            <person name="Parkinson J."/>
            <person name="Shirley M."/>
            <person name="Wan K.L."/>
            <person name="Berriman M."/>
            <person name="Tomley F."/>
            <person name="Pain A."/>
        </authorList>
    </citation>
    <scope>NUCLEOTIDE SEQUENCE [LARGE SCALE GENOMIC DNA]</scope>
    <source>
        <strain evidence="2">Houghton</strain>
    </source>
</reference>
<dbReference type="InterPro" id="IPR050508">
    <property type="entry name" value="Methyltransf_Superfamily"/>
</dbReference>
<dbReference type="VEuPathDB" id="ToxoDB:ETH2_1521600"/>
<evidence type="ECO:0000313" key="3">
    <source>
        <dbReference type="Proteomes" id="UP000030747"/>
    </source>
</evidence>
<proteinExistence type="predicted"/>
<dbReference type="SUPFAM" id="SSF53335">
    <property type="entry name" value="S-adenosyl-L-methionine-dependent methyltransferases"/>
    <property type="match status" value="1"/>
</dbReference>
<sequence>MHNAPPVHQKPLPTEAERRRIFNLKAETWDRHVFFQEALMRLGRLRKELVQQAEGNVLEVAAGTGRNFRFYDKKKVKSLTVTDFSSGMLEQAKAKEGELEGVPCVFRLANSCKLPDPPESYNCIVETFGICSYEDPVKTLKELRRVLQKVRV</sequence>
<protein>
    <recommendedName>
        <fullName evidence="1">Methyltransferase domain-containing protein</fullName>
    </recommendedName>
</protein>
<dbReference type="OMA" id="CASMKEF"/>
<dbReference type="GO" id="GO:0008168">
    <property type="term" value="F:methyltransferase activity"/>
    <property type="evidence" value="ECO:0007669"/>
    <property type="project" value="TreeGrafter"/>
</dbReference>